<evidence type="ECO:0000256" key="5">
    <source>
        <dbReference type="PIRSR" id="PIRSR601461-1"/>
    </source>
</evidence>
<keyword evidence="4 6" id="KW-0378">Hydrolase</keyword>
<evidence type="ECO:0000259" key="9">
    <source>
        <dbReference type="PROSITE" id="PS51767"/>
    </source>
</evidence>
<evidence type="ECO:0000256" key="8">
    <source>
        <dbReference type="SAM" id="SignalP"/>
    </source>
</evidence>
<feature type="domain" description="Peptidase A1" evidence="9">
    <location>
        <begin position="120"/>
        <end position="441"/>
    </location>
</feature>
<feature type="compositionally biased region" description="Gly residues" evidence="7">
    <location>
        <begin position="487"/>
        <end position="501"/>
    </location>
</feature>
<dbReference type="GO" id="GO:0006508">
    <property type="term" value="P:proteolysis"/>
    <property type="evidence" value="ECO:0007669"/>
    <property type="project" value="UniProtKB-KW"/>
</dbReference>
<dbReference type="SUPFAM" id="SSF50630">
    <property type="entry name" value="Acid proteases"/>
    <property type="match status" value="1"/>
</dbReference>
<feature type="active site" evidence="5">
    <location>
        <position position="325"/>
    </location>
</feature>
<dbReference type="InterPro" id="IPR034164">
    <property type="entry name" value="Pepsin-like_dom"/>
</dbReference>
<dbReference type="InterPro" id="IPR021109">
    <property type="entry name" value="Peptidase_aspartic_dom_sf"/>
</dbReference>
<organism evidence="10 11">
    <name type="scientific">Rhodotorula paludigena</name>
    <dbReference type="NCBI Taxonomy" id="86838"/>
    <lineage>
        <taxon>Eukaryota</taxon>
        <taxon>Fungi</taxon>
        <taxon>Dikarya</taxon>
        <taxon>Basidiomycota</taxon>
        <taxon>Pucciniomycotina</taxon>
        <taxon>Microbotryomycetes</taxon>
        <taxon>Sporidiobolales</taxon>
        <taxon>Sporidiobolaceae</taxon>
        <taxon>Rhodotorula</taxon>
    </lineage>
</organism>
<keyword evidence="8" id="KW-0732">Signal</keyword>
<dbReference type="PRINTS" id="PR00792">
    <property type="entry name" value="PEPSIN"/>
</dbReference>
<keyword evidence="11" id="KW-1185">Reference proteome</keyword>
<dbReference type="Gene3D" id="2.40.70.10">
    <property type="entry name" value="Acid Proteases"/>
    <property type="match status" value="2"/>
</dbReference>
<comment type="caution">
    <text evidence="10">The sequence shown here is derived from an EMBL/GenBank/DDBJ whole genome shotgun (WGS) entry which is preliminary data.</text>
</comment>
<evidence type="ECO:0000313" key="11">
    <source>
        <dbReference type="Proteomes" id="UP001342314"/>
    </source>
</evidence>
<evidence type="ECO:0000256" key="1">
    <source>
        <dbReference type="ARBA" id="ARBA00007447"/>
    </source>
</evidence>
<feature type="compositionally biased region" description="Low complexity" evidence="7">
    <location>
        <begin position="502"/>
        <end position="520"/>
    </location>
</feature>
<keyword evidence="3 6" id="KW-0064">Aspartyl protease</keyword>
<dbReference type="PANTHER" id="PTHR47966:SF51">
    <property type="entry name" value="BETA-SITE APP-CLEAVING ENZYME, ISOFORM A-RELATED"/>
    <property type="match status" value="1"/>
</dbReference>
<gene>
    <name evidence="10" type="ORF">Rhopal_004392-T1</name>
</gene>
<dbReference type="InterPro" id="IPR001969">
    <property type="entry name" value="Aspartic_peptidase_AS"/>
</dbReference>
<evidence type="ECO:0000313" key="10">
    <source>
        <dbReference type="EMBL" id="GJN91371.1"/>
    </source>
</evidence>
<evidence type="ECO:0000256" key="4">
    <source>
        <dbReference type="ARBA" id="ARBA00022801"/>
    </source>
</evidence>
<dbReference type="PROSITE" id="PS00141">
    <property type="entry name" value="ASP_PROTEASE"/>
    <property type="match status" value="1"/>
</dbReference>
<dbReference type="EMBL" id="BQKY01000008">
    <property type="protein sequence ID" value="GJN91371.1"/>
    <property type="molecule type" value="Genomic_DNA"/>
</dbReference>
<accession>A0AAV5GFW8</accession>
<feature type="signal peptide" evidence="8">
    <location>
        <begin position="1"/>
        <end position="18"/>
    </location>
</feature>
<name>A0AAV5GFW8_9BASI</name>
<dbReference type="PANTHER" id="PTHR47966">
    <property type="entry name" value="BETA-SITE APP-CLEAVING ENZYME, ISOFORM A-RELATED"/>
    <property type="match status" value="1"/>
</dbReference>
<feature type="active site" evidence="5">
    <location>
        <position position="138"/>
    </location>
</feature>
<protein>
    <recommendedName>
        <fullName evidence="9">Peptidase A1 domain-containing protein</fullName>
    </recommendedName>
</protein>
<feature type="chain" id="PRO_5043853929" description="Peptidase A1 domain-containing protein" evidence="8">
    <location>
        <begin position="19"/>
        <end position="532"/>
    </location>
</feature>
<keyword evidence="2 6" id="KW-0645">Protease</keyword>
<evidence type="ECO:0000256" key="2">
    <source>
        <dbReference type="ARBA" id="ARBA00022670"/>
    </source>
</evidence>
<dbReference type="CDD" id="cd05471">
    <property type="entry name" value="pepsin_like"/>
    <property type="match status" value="1"/>
</dbReference>
<dbReference type="InterPro" id="IPR033121">
    <property type="entry name" value="PEPTIDASE_A1"/>
</dbReference>
<evidence type="ECO:0000256" key="7">
    <source>
        <dbReference type="SAM" id="MobiDB-lite"/>
    </source>
</evidence>
<evidence type="ECO:0000256" key="3">
    <source>
        <dbReference type="ARBA" id="ARBA00022750"/>
    </source>
</evidence>
<reference evidence="10 11" key="1">
    <citation type="submission" date="2021-12" db="EMBL/GenBank/DDBJ databases">
        <title>High titer production of polyol ester of fatty acids by Rhodotorula paludigena BS15 towards product separation-free biomass refinery.</title>
        <authorList>
            <person name="Mano J."/>
            <person name="Ono H."/>
            <person name="Tanaka T."/>
            <person name="Naito K."/>
            <person name="Sushida H."/>
            <person name="Ike M."/>
            <person name="Tokuyasu K."/>
            <person name="Kitaoka M."/>
        </authorList>
    </citation>
    <scope>NUCLEOTIDE SEQUENCE [LARGE SCALE GENOMIC DNA]</scope>
    <source>
        <strain evidence="10 11">BS15</strain>
    </source>
</reference>
<dbReference type="FunFam" id="2.40.70.10:FF:000115">
    <property type="entry name" value="Lysosomal aspartic protease"/>
    <property type="match status" value="1"/>
</dbReference>
<evidence type="ECO:0000256" key="6">
    <source>
        <dbReference type="RuleBase" id="RU000454"/>
    </source>
</evidence>
<feature type="region of interest" description="Disordered" evidence="7">
    <location>
        <begin position="477"/>
        <end position="532"/>
    </location>
</feature>
<proteinExistence type="inferred from homology"/>
<dbReference type="GO" id="GO:0004190">
    <property type="term" value="F:aspartic-type endopeptidase activity"/>
    <property type="evidence" value="ECO:0007669"/>
    <property type="project" value="UniProtKB-KW"/>
</dbReference>
<sequence>MLVAVLALLSVCAPLACAQASPPFLDPTELSRLLSASQERHRASLDAYSTNVASRPEVIRLAKSAKSRAVQLEQQHGLGRLRERGQGWTRFERRQQQGGGAQRGVVELFDFFSQPLDIMVYGEVSVGAPAQTFDLLMDTGSADMWVYAKGTGSTQEEWDASASSTSVTSPQIPWEIRYGKGEQTGYLNQDTVTLGGYTVNATIFAAADTLNDAFTYYPISGLFGLGFGSISASGYAPWFERLLNDGTLSEQYFSIYLVRASDVTSQPEGSLPGAQLCIGCVDSSKYTGEINWIPVESEGFWAIPMDGIEVNGTVIDGTGVRAVIDSGTTLIQVPTAQAEAFYASIPGAVPARNIPGSYIVPCSTRFSSLSLVFGGTRYEIPDKDLLRAISIDGRQCILTVAASDSQDVDGNYIAIIGDVFLKNAYSIYSYSHNGAPAIGLAQSIIAGAANSTSEDDGGFTQPAVAGTLSLGSGAPLPTASRSASVGRPGGGGGVATTGGLGSTNTLGSSSPSQTTSPGSGAARTAFTSLTSY</sequence>
<dbReference type="PROSITE" id="PS51767">
    <property type="entry name" value="PEPTIDASE_A1"/>
    <property type="match status" value="1"/>
</dbReference>
<dbReference type="Proteomes" id="UP001342314">
    <property type="component" value="Unassembled WGS sequence"/>
</dbReference>
<dbReference type="InterPro" id="IPR001461">
    <property type="entry name" value="Aspartic_peptidase_A1"/>
</dbReference>
<dbReference type="Pfam" id="PF00026">
    <property type="entry name" value="Asp"/>
    <property type="match status" value="1"/>
</dbReference>
<comment type="similarity">
    <text evidence="1 6">Belongs to the peptidase A1 family.</text>
</comment>
<dbReference type="AlphaFoldDB" id="A0AAV5GFW8"/>